<dbReference type="PROSITE" id="PS50109">
    <property type="entry name" value="HIS_KIN"/>
    <property type="match status" value="1"/>
</dbReference>
<reference evidence="16 17" key="1">
    <citation type="submission" date="2020-05" db="EMBL/GenBank/DDBJ databases">
        <title>MicrobeNet Type strains.</title>
        <authorList>
            <person name="Nicholson A.C."/>
        </authorList>
    </citation>
    <scope>NUCLEOTIDE SEQUENCE [LARGE SCALE GENOMIC DNA]</scope>
    <source>
        <strain evidence="16 17">JCM 14547</strain>
    </source>
</reference>
<dbReference type="PRINTS" id="PR00344">
    <property type="entry name" value="BCTRLSENSOR"/>
</dbReference>
<feature type="domain" description="Histidine kinase" evidence="15">
    <location>
        <begin position="449"/>
        <end position="563"/>
    </location>
</feature>
<dbReference type="InterPro" id="IPR029151">
    <property type="entry name" value="Sensor-like_sf"/>
</dbReference>
<dbReference type="GO" id="GO:0000155">
    <property type="term" value="F:phosphorelay sensor kinase activity"/>
    <property type="evidence" value="ECO:0007669"/>
    <property type="project" value="InterPro"/>
</dbReference>
<name>A0A849BIC0_9ACTN</name>
<accession>A0A849BIC0</accession>
<dbReference type="EC" id="2.7.13.3" evidence="3"/>
<evidence type="ECO:0000256" key="14">
    <source>
        <dbReference type="SAM" id="Phobius"/>
    </source>
</evidence>
<keyword evidence="7 14" id="KW-0812">Transmembrane</keyword>
<dbReference type="AlphaFoldDB" id="A0A849BIC0"/>
<evidence type="ECO:0000256" key="4">
    <source>
        <dbReference type="ARBA" id="ARBA00022475"/>
    </source>
</evidence>
<dbReference type="Gene3D" id="3.30.565.10">
    <property type="entry name" value="Histidine kinase-like ATPase, C-terminal domain"/>
    <property type="match status" value="1"/>
</dbReference>
<dbReference type="InterPro" id="IPR033463">
    <property type="entry name" value="sCache_3"/>
</dbReference>
<dbReference type="Pfam" id="PF17203">
    <property type="entry name" value="sCache_3_2"/>
    <property type="match status" value="1"/>
</dbReference>
<evidence type="ECO:0000256" key="3">
    <source>
        <dbReference type="ARBA" id="ARBA00012438"/>
    </source>
</evidence>
<keyword evidence="17" id="KW-1185">Reference proteome</keyword>
<sequence>MWWQALVVLAVVAVGAVLAGVDARRDAERSAGERASAVAETVADAPEVLAAATGDLDDAARTAALQPFAERVRAETGTSFVVVMAPDGTRWTHPDPAQVGGTYLGSRAAALAGGRVLETYTGTLGPSVRAVVPVRAAGPGGAESGPVVALVSAGISVAAVGREVARDVHVVAVAGGAVLVLALGGSYLVARRARRLTLGLAGPELARMFTYYDTVLRSVREGLLLVDPGGRVQLVNAEARRLLDLPDADDDVVGRPVAQLPLPAALVRLLTADDEAADEVLLTTRRVLVASVRAARAPGVGPDGGAVGAGTRTDATSATGAVAGRVVTLRDRTDLLALTDELETTRSLAEALRSQAHEFSNRLHTVVQLVEMGRVDEAVDLAVDELAEAQALTDHVVGAVDEPVVAALLLGASARAGERGVELVVAAGSALDEGALERTGTPVRDVLTVLGNLLDNAVDAAATARDASDGGSGGGALVEVHLGLDAEGLAVEVSDSGRGLSAEEAGAAFRRGWSTKDDGRRLHGRGLGLALVGQTVERLGGRVEVDRSVLGGARFRVLLPAQVAPEGRRAAL</sequence>
<keyword evidence="5" id="KW-0597">Phosphoprotein</keyword>
<dbReference type="Gene3D" id="3.30.450.20">
    <property type="entry name" value="PAS domain"/>
    <property type="match status" value="2"/>
</dbReference>
<dbReference type="GO" id="GO:0005524">
    <property type="term" value="F:ATP binding"/>
    <property type="evidence" value="ECO:0007669"/>
    <property type="project" value="UniProtKB-KW"/>
</dbReference>
<keyword evidence="9" id="KW-0418">Kinase</keyword>
<dbReference type="InterPro" id="IPR036890">
    <property type="entry name" value="HATPase_C_sf"/>
</dbReference>
<evidence type="ECO:0000259" key="15">
    <source>
        <dbReference type="PROSITE" id="PS50109"/>
    </source>
</evidence>
<dbReference type="Proteomes" id="UP000555552">
    <property type="component" value="Unassembled WGS sequence"/>
</dbReference>
<dbReference type="SUPFAM" id="SSF55785">
    <property type="entry name" value="PYP-like sensor domain (PAS domain)"/>
    <property type="match status" value="1"/>
</dbReference>
<evidence type="ECO:0000313" key="17">
    <source>
        <dbReference type="Proteomes" id="UP000555552"/>
    </source>
</evidence>
<keyword evidence="4" id="KW-1003">Cell membrane</keyword>
<evidence type="ECO:0000256" key="5">
    <source>
        <dbReference type="ARBA" id="ARBA00022553"/>
    </source>
</evidence>
<dbReference type="InterPro" id="IPR035965">
    <property type="entry name" value="PAS-like_dom_sf"/>
</dbReference>
<dbReference type="SUPFAM" id="SSF55874">
    <property type="entry name" value="ATPase domain of HSP90 chaperone/DNA topoisomerase II/histidine kinase"/>
    <property type="match status" value="1"/>
</dbReference>
<keyword evidence="13 14" id="KW-0472">Membrane</keyword>
<evidence type="ECO:0000256" key="11">
    <source>
        <dbReference type="ARBA" id="ARBA00022989"/>
    </source>
</evidence>
<protein>
    <recommendedName>
        <fullName evidence="3">histidine kinase</fullName>
        <ecNumber evidence="3">2.7.13.3</ecNumber>
    </recommendedName>
</protein>
<dbReference type="InterPro" id="IPR050980">
    <property type="entry name" value="2C_sensor_his_kinase"/>
</dbReference>
<dbReference type="SUPFAM" id="SSF103190">
    <property type="entry name" value="Sensory domain-like"/>
    <property type="match status" value="1"/>
</dbReference>
<gene>
    <name evidence="16" type="ORF">HLB09_04415</name>
</gene>
<dbReference type="InterPro" id="IPR000014">
    <property type="entry name" value="PAS"/>
</dbReference>
<evidence type="ECO:0000256" key="10">
    <source>
        <dbReference type="ARBA" id="ARBA00022840"/>
    </source>
</evidence>
<keyword evidence="11 14" id="KW-1133">Transmembrane helix</keyword>
<dbReference type="Pfam" id="PF02518">
    <property type="entry name" value="HATPase_c"/>
    <property type="match status" value="1"/>
</dbReference>
<proteinExistence type="predicted"/>
<comment type="catalytic activity">
    <reaction evidence="1">
        <text>ATP + protein L-histidine = ADP + protein N-phospho-L-histidine.</text>
        <dbReference type="EC" id="2.7.13.3"/>
    </reaction>
</comment>
<evidence type="ECO:0000256" key="8">
    <source>
        <dbReference type="ARBA" id="ARBA00022741"/>
    </source>
</evidence>
<dbReference type="InterPro" id="IPR005467">
    <property type="entry name" value="His_kinase_dom"/>
</dbReference>
<dbReference type="SMART" id="SM00091">
    <property type="entry name" value="PAS"/>
    <property type="match status" value="1"/>
</dbReference>
<keyword evidence="12" id="KW-0902">Two-component regulatory system</keyword>
<dbReference type="PANTHER" id="PTHR44936:SF9">
    <property type="entry name" value="SENSOR PROTEIN CREC"/>
    <property type="match status" value="1"/>
</dbReference>
<organism evidence="16 17">
    <name type="scientific">Pseudokineococcus marinus</name>
    <dbReference type="NCBI Taxonomy" id="351215"/>
    <lineage>
        <taxon>Bacteria</taxon>
        <taxon>Bacillati</taxon>
        <taxon>Actinomycetota</taxon>
        <taxon>Actinomycetes</taxon>
        <taxon>Kineosporiales</taxon>
        <taxon>Kineosporiaceae</taxon>
        <taxon>Pseudokineococcus</taxon>
    </lineage>
</organism>
<comment type="caution">
    <text evidence="16">The sequence shown here is derived from an EMBL/GenBank/DDBJ whole genome shotgun (WGS) entry which is preliminary data.</text>
</comment>
<keyword evidence="10" id="KW-0067">ATP-binding</keyword>
<evidence type="ECO:0000256" key="12">
    <source>
        <dbReference type="ARBA" id="ARBA00023012"/>
    </source>
</evidence>
<evidence type="ECO:0000256" key="9">
    <source>
        <dbReference type="ARBA" id="ARBA00022777"/>
    </source>
</evidence>
<dbReference type="PANTHER" id="PTHR44936">
    <property type="entry name" value="SENSOR PROTEIN CREC"/>
    <property type="match status" value="1"/>
</dbReference>
<evidence type="ECO:0000256" key="6">
    <source>
        <dbReference type="ARBA" id="ARBA00022679"/>
    </source>
</evidence>
<dbReference type="InterPro" id="IPR016120">
    <property type="entry name" value="Sig_transdc_His_kin_SpoOB"/>
</dbReference>
<dbReference type="SUPFAM" id="SSF55890">
    <property type="entry name" value="Sporulation response regulatory protein Spo0B"/>
    <property type="match status" value="1"/>
</dbReference>
<evidence type="ECO:0000256" key="7">
    <source>
        <dbReference type="ARBA" id="ARBA00022692"/>
    </source>
</evidence>
<comment type="subcellular location">
    <subcellularLocation>
        <location evidence="2">Cell membrane</location>
        <topology evidence="2">Multi-pass membrane protein</topology>
    </subcellularLocation>
</comment>
<dbReference type="EMBL" id="JABEMA010000034">
    <property type="protein sequence ID" value="NNH22341.1"/>
    <property type="molecule type" value="Genomic_DNA"/>
</dbReference>
<keyword evidence="6" id="KW-0808">Transferase</keyword>
<evidence type="ECO:0000256" key="1">
    <source>
        <dbReference type="ARBA" id="ARBA00000085"/>
    </source>
</evidence>
<evidence type="ECO:0000313" key="16">
    <source>
        <dbReference type="EMBL" id="NNH22341.1"/>
    </source>
</evidence>
<feature type="transmembrane region" description="Helical" evidence="14">
    <location>
        <begin position="170"/>
        <end position="190"/>
    </location>
</feature>
<dbReference type="GO" id="GO:0005886">
    <property type="term" value="C:plasma membrane"/>
    <property type="evidence" value="ECO:0007669"/>
    <property type="project" value="UniProtKB-SubCell"/>
</dbReference>
<dbReference type="InterPro" id="IPR003594">
    <property type="entry name" value="HATPase_dom"/>
</dbReference>
<dbReference type="InterPro" id="IPR004358">
    <property type="entry name" value="Sig_transdc_His_kin-like_C"/>
</dbReference>
<dbReference type="SMART" id="SM00387">
    <property type="entry name" value="HATPase_c"/>
    <property type="match status" value="1"/>
</dbReference>
<evidence type="ECO:0000256" key="2">
    <source>
        <dbReference type="ARBA" id="ARBA00004651"/>
    </source>
</evidence>
<evidence type="ECO:0000256" key="13">
    <source>
        <dbReference type="ARBA" id="ARBA00023136"/>
    </source>
</evidence>
<keyword evidence="8" id="KW-0547">Nucleotide-binding</keyword>